<evidence type="ECO:0000256" key="7">
    <source>
        <dbReference type="ARBA" id="ARBA00023136"/>
    </source>
</evidence>
<proteinExistence type="predicted"/>
<feature type="transmembrane region" description="Helical" evidence="8">
    <location>
        <begin position="345"/>
        <end position="370"/>
    </location>
</feature>
<feature type="transmembrane region" description="Helical" evidence="8">
    <location>
        <begin position="319"/>
        <end position="339"/>
    </location>
</feature>
<accession>A0A0F9W7K9</accession>
<keyword evidence="4" id="KW-0997">Cell inner membrane</keyword>
<evidence type="ECO:0000313" key="9">
    <source>
        <dbReference type="EMBL" id="KKO12340.1"/>
    </source>
</evidence>
<feature type="transmembrane region" description="Helical" evidence="8">
    <location>
        <begin position="143"/>
        <end position="166"/>
    </location>
</feature>
<feature type="transmembrane region" description="Helical" evidence="8">
    <location>
        <begin position="42"/>
        <end position="65"/>
    </location>
</feature>
<dbReference type="Pfam" id="PF04143">
    <property type="entry name" value="Sulf_transp"/>
    <property type="match status" value="1"/>
</dbReference>
<keyword evidence="3" id="KW-1003">Cell membrane</keyword>
<keyword evidence="5 8" id="KW-0812">Transmembrane</keyword>
<reference evidence="9" key="1">
    <citation type="journal article" date="2015" name="Nature">
        <title>Complex archaea that bridge the gap between prokaryotes and eukaryotes.</title>
        <authorList>
            <person name="Spang A."/>
            <person name="Saw J.H."/>
            <person name="Jorgensen S.L."/>
            <person name="Zaremba-Niedzwiedzka K."/>
            <person name="Martijn J."/>
            <person name="Lind A.E."/>
            <person name="van Eijk R."/>
            <person name="Schleper C."/>
            <person name="Guy L."/>
            <person name="Ettema T.J."/>
        </authorList>
    </citation>
    <scope>NUCLEOTIDE SEQUENCE</scope>
</reference>
<feature type="transmembrane region" description="Helical" evidence="8">
    <location>
        <begin position="278"/>
        <end position="298"/>
    </location>
</feature>
<dbReference type="InterPro" id="IPR007272">
    <property type="entry name" value="Sulf_transp_TsuA/YedE"/>
</dbReference>
<dbReference type="GO" id="GO:0005886">
    <property type="term" value="C:plasma membrane"/>
    <property type="evidence" value="ECO:0007669"/>
    <property type="project" value="UniProtKB-SubCell"/>
</dbReference>
<evidence type="ECO:0000256" key="2">
    <source>
        <dbReference type="ARBA" id="ARBA00022448"/>
    </source>
</evidence>
<keyword evidence="2" id="KW-0813">Transport</keyword>
<dbReference type="AlphaFoldDB" id="A0A0F9W7K9"/>
<feature type="transmembrane region" description="Helical" evidence="8">
    <location>
        <begin position="108"/>
        <end position="136"/>
    </location>
</feature>
<feature type="transmembrane region" description="Helical" evidence="8">
    <location>
        <begin position="218"/>
        <end position="238"/>
    </location>
</feature>
<protein>
    <submittedName>
        <fullName evidence="9">Uncharacterized protein</fullName>
    </submittedName>
</protein>
<feature type="transmembrane region" description="Helical" evidence="8">
    <location>
        <begin position="186"/>
        <end position="206"/>
    </location>
</feature>
<evidence type="ECO:0000256" key="5">
    <source>
        <dbReference type="ARBA" id="ARBA00022692"/>
    </source>
</evidence>
<keyword evidence="6 8" id="KW-1133">Transmembrane helix</keyword>
<comment type="subcellular location">
    <subcellularLocation>
        <location evidence="1">Cell inner membrane</location>
        <topology evidence="1">Multi-pass membrane protein</topology>
    </subcellularLocation>
</comment>
<dbReference type="PANTHER" id="PTHR30574">
    <property type="entry name" value="INNER MEMBRANE PROTEIN YEDE"/>
    <property type="match status" value="1"/>
</dbReference>
<comment type="caution">
    <text evidence="9">The sequence shown here is derived from an EMBL/GenBank/DDBJ whole genome shotgun (WGS) entry which is preliminary data.</text>
</comment>
<dbReference type="PANTHER" id="PTHR30574:SF1">
    <property type="entry name" value="SULPHUR TRANSPORT DOMAIN-CONTAINING PROTEIN"/>
    <property type="match status" value="1"/>
</dbReference>
<evidence type="ECO:0000256" key="4">
    <source>
        <dbReference type="ARBA" id="ARBA00022519"/>
    </source>
</evidence>
<name>A0A0F9W7K9_9ZZZZ</name>
<evidence type="ECO:0000256" key="3">
    <source>
        <dbReference type="ARBA" id="ARBA00022475"/>
    </source>
</evidence>
<evidence type="ECO:0000256" key="6">
    <source>
        <dbReference type="ARBA" id="ARBA00022989"/>
    </source>
</evidence>
<feature type="transmembrane region" description="Helical" evidence="8">
    <location>
        <begin position="77"/>
        <end position="96"/>
    </location>
</feature>
<feature type="transmembrane region" description="Helical" evidence="8">
    <location>
        <begin position="15"/>
        <end position="36"/>
    </location>
</feature>
<evidence type="ECO:0000256" key="8">
    <source>
        <dbReference type="SAM" id="Phobius"/>
    </source>
</evidence>
<evidence type="ECO:0000256" key="1">
    <source>
        <dbReference type="ARBA" id="ARBA00004429"/>
    </source>
</evidence>
<dbReference type="EMBL" id="LAZR01000001">
    <property type="protein sequence ID" value="KKO12340.1"/>
    <property type="molecule type" value="Genomic_DNA"/>
</dbReference>
<gene>
    <name evidence="9" type="ORF">LCGC14_0003500</name>
</gene>
<keyword evidence="7 8" id="KW-0472">Membrane</keyword>
<sequence length="449" mass="46102">MMLANARTGTLTEPLIVRAGLALLMLAIVFITFAIAGPRSALLMLTGLGFGLVLEGLRFGFAGPWRQMLTERDCRGLVTQFMAIGLFALVAFPLLANAPEELAGAHAPVGLAMIAGAFVFGAAMQVVLGCGSGVLVNAGSGNLVAVLALPGFIAGSFVGSLHLEWWTALGSLPVLSLQGLFGAGPGLWLTLFGLLLLASVAIARAVPGKRLPGARLRWAAVLVAALAVLNLVIAGQSWGVVYGLGLWGAKTAQAAGMEVAATGFWAAAGNAQRLEQSLLTDVTSLTNIGILAGAFIVMQWRRAAGTGQANAQVRLPRHFLWLVMLVAGLVLGYSARIAFGCNVGAYFSGIATGSVHGWVWFLAAFVGAALGIRLRNRLFSVGAEPGAHNTPASVLAPGRPAAAMAAIALVLALLLIDYRVSVAINPFAAPPPTAYGSGLAPTGGHCTQL</sequence>
<organism evidence="9">
    <name type="scientific">marine sediment metagenome</name>
    <dbReference type="NCBI Taxonomy" id="412755"/>
    <lineage>
        <taxon>unclassified sequences</taxon>
        <taxon>metagenomes</taxon>
        <taxon>ecological metagenomes</taxon>
    </lineage>
</organism>